<organism evidence="2 3">
    <name type="scientific">Corynebacterium phage phi673</name>
    <dbReference type="NCBI Taxonomy" id="2052821"/>
    <lineage>
        <taxon>Viruses</taxon>
        <taxon>Duplodnaviria</taxon>
        <taxon>Heunggongvirae</taxon>
        <taxon>Uroviricota</taxon>
        <taxon>Caudoviricetes</taxon>
        <taxon>Ikedavirus</taxon>
        <taxon>Ikedavirus phi673</taxon>
    </lineage>
</organism>
<dbReference type="OrthoDB" id="40723at10239"/>
<proteinExistence type="predicted"/>
<dbReference type="EMBL" id="MG324353">
    <property type="protein sequence ID" value="ATW62889.1"/>
    <property type="molecule type" value="Genomic_DNA"/>
</dbReference>
<dbReference type="Gene3D" id="1.10.260.40">
    <property type="entry name" value="lambda repressor-like DNA-binding domains"/>
    <property type="match status" value="1"/>
</dbReference>
<keyword evidence="3" id="KW-1185">Reference proteome</keyword>
<evidence type="ECO:0000313" key="3">
    <source>
        <dbReference type="Proteomes" id="UP000241893"/>
    </source>
</evidence>
<dbReference type="SUPFAM" id="SSF47413">
    <property type="entry name" value="lambda repressor-like DNA-binding domains"/>
    <property type="match status" value="1"/>
</dbReference>
<feature type="domain" description="HTH cro/C1-type" evidence="1">
    <location>
        <begin position="46"/>
        <end position="75"/>
    </location>
</feature>
<accession>A0A2H4PIT7</accession>
<dbReference type="InterPro" id="IPR001387">
    <property type="entry name" value="Cro/C1-type_HTH"/>
</dbReference>
<dbReference type="CDD" id="cd00093">
    <property type="entry name" value="HTH_XRE"/>
    <property type="match status" value="1"/>
</dbReference>
<name>A0A2H4PIT7_9CAUD</name>
<sequence length="92" mass="10047">MKTPLGTAGEAVRGNVITLRKGQNLTYAEMTRRLSEIGQPIPELGLRNIERGQRKVDVDELVALSAVLGSSPAALLNPHIKFHFIADIVEKD</sequence>
<gene>
    <name evidence="2" type="ORF">phi673_gp27</name>
</gene>
<dbReference type="Proteomes" id="UP000241893">
    <property type="component" value="Segment"/>
</dbReference>
<evidence type="ECO:0000313" key="2">
    <source>
        <dbReference type="EMBL" id="ATW62889.1"/>
    </source>
</evidence>
<evidence type="ECO:0000259" key="1">
    <source>
        <dbReference type="PROSITE" id="PS50943"/>
    </source>
</evidence>
<reference evidence="2 3" key="1">
    <citation type="submission" date="2017-10" db="EMBL/GenBank/DDBJ databases">
        <title>Complete nucleotide sequences and annotations of phi673 and phi674, two new lytic phages of Corynebacterium glutamicum ATCC 13032.</title>
        <authorList>
            <person name="Yomantas Y.A.V."/>
            <person name="Abalakina E.G."/>
            <person name="Lobanova J.S."/>
            <person name="Mamontov V.A."/>
            <person name="Stoynova N.V."/>
            <person name="Mashko S.V."/>
        </authorList>
    </citation>
    <scope>NUCLEOTIDE SEQUENCE [LARGE SCALE GENOMIC DNA]</scope>
</reference>
<dbReference type="PROSITE" id="PS50943">
    <property type="entry name" value="HTH_CROC1"/>
    <property type="match status" value="1"/>
</dbReference>
<dbReference type="GO" id="GO:0003677">
    <property type="term" value="F:DNA binding"/>
    <property type="evidence" value="ECO:0007669"/>
    <property type="project" value="InterPro"/>
</dbReference>
<protein>
    <recommendedName>
        <fullName evidence="1">HTH cro/C1-type domain-containing protein</fullName>
    </recommendedName>
</protein>
<dbReference type="InterPro" id="IPR010982">
    <property type="entry name" value="Lambda_DNA-bd_dom_sf"/>
</dbReference>